<dbReference type="PANTHER" id="PTHR46626:SF1">
    <property type="entry name" value="RETICULON-LIKE PROTEIN B21"/>
    <property type="match status" value="1"/>
</dbReference>
<evidence type="ECO:0000256" key="6">
    <source>
        <dbReference type="RuleBase" id="RU363132"/>
    </source>
</evidence>
<evidence type="ECO:0000256" key="1">
    <source>
        <dbReference type="ARBA" id="ARBA00004477"/>
    </source>
</evidence>
<feature type="compositionally biased region" description="Polar residues" evidence="7">
    <location>
        <begin position="195"/>
        <end position="204"/>
    </location>
</feature>
<feature type="transmembrane region" description="Helical" evidence="6">
    <location>
        <begin position="657"/>
        <end position="686"/>
    </location>
</feature>
<dbReference type="PANTHER" id="PTHR46626">
    <property type="entry name" value="RETICULON-LIKE PROTEIN B17"/>
    <property type="match status" value="1"/>
</dbReference>
<proteinExistence type="predicted"/>
<dbReference type="Pfam" id="PF02453">
    <property type="entry name" value="Reticulon"/>
    <property type="match status" value="1"/>
</dbReference>
<dbReference type="GO" id="GO:0005789">
    <property type="term" value="C:endoplasmic reticulum membrane"/>
    <property type="evidence" value="ECO:0007669"/>
    <property type="project" value="UniProtKB-SubCell"/>
</dbReference>
<reference evidence="9 10" key="1">
    <citation type="journal article" date="2023" name="Hortic Res">
        <title>Pangenome of water caltrop reveals structural variations and asymmetric subgenome divergence after allopolyploidization.</title>
        <authorList>
            <person name="Zhang X."/>
            <person name="Chen Y."/>
            <person name="Wang L."/>
            <person name="Yuan Y."/>
            <person name="Fang M."/>
            <person name="Shi L."/>
            <person name="Lu R."/>
            <person name="Comes H.P."/>
            <person name="Ma Y."/>
            <person name="Chen Y."/>
            <person name="Huang G."/>
            <person name="Zhou Y."/>
            <person name="Zheng Z."/>
            <person name="Qiu Y."/>
        </authorList>
    </citation>
    <scope>NUCLEOTIDE SEQUENCE [LARGE SCALE GENOMIC DNA]</scope>
    <source>
        <tissue evidence="9">Roots</tissue>
    </source>
</reference>
<evidence type="ECO:0000313" key="9">
    <source>
        <dbReference type="EMBL" id="KAK4753889.1"/>
    </source>
</evidence>
<keyword evidence="5 6" id="KW-0472">Membrane</keyword>
<dbReference type="InterPro" id="IPR003388">
    <property type="entry name" value="Reticulon"/>
</dbReference>
<dbReference type="PROSITE" id="PS50845">
    <property type="entry name" value="RETICULON"/>
    <property type="match status" value="1"/>
</dbReference>
<organism evidence="9 10">
    <name type="scientific">Trapa incisa</name>
    <dbReference type="NCBI Taxonomy" id="236973"/>
    <lineage>
        <taxon>Eukaryota</taxon>
        <taxon>Viridiplantae</taxon>
        <taxon>Streptophyta</taxon>
        <taxon>Embryophyta</taxon>
        <taxon>Tracheophyta</taxon>
        <taxon>Spermatophyta</taxon>
        <taxon>Magnoliopsida</taxon>
        <taxon>eudicotyledons</taxon>
        <taxon>Gunneridae</taxon>
        <taxon>Pentapetalae</taxon>
        <taxon>rosids</taxon>
        <taxon>malvids</taxon>
        <taxon>Myrtales</taxon>
        <taxon>Lythraceae</taxon>
        <taxon>Trapa</taxon>
    </lineage>
</organism>
<feature type="compositionally biased region" description="Low complexity" evidence="7">
    <location>
        <begin position="1"/>
        <end position="18"/>
    </location>
</feature>
<keyword evidence="2 6" id="KW-0812">Transmembrane</keyword>
<evidence type="ECO:0000256" key="3">
    <source>
        <dbReference type="ARBA" id="ARBA00022824"/>
    </source>
</evidence>
<dbReference type="AlphaFoldDB" id="A0AAN7PU70"/>
<evidence type="ECO:0000256" key="2">
    <source>
        <dbReference type="ARBA" id="ARBA00022692"/>
    </source>
</evidence>
<evidence type="ECO:0000256" key="4">
    <source>
        <dbReference type="ARBA" id="ARBA00022989"/>
    </source>
</evidence>
<keyword evidence="10" id="KW-1185">Reference proteome</keyword>
<gene>
    <name evidence="9" type="ORF">SAY87_001993</name>
</gene>
<keyword evidence="4 6" id="KW-1133">Transmembrane helix</keyword>
<feature type="region of interest" description="Disordered" evidence="7">
    <location>
        <begin position="350"/>
        <end position="428"/>
    </location>
</feature>
<feature type="region of interest" description="Disordered" evidence="7">
    <location>
        <begin position="1"/>
        <end position="338"/>
    </location>
</feature>
<evidence type="ECO:0000313" key="10">
    <source>
        <dbReference type="Proteomes" id="UP001345219"/>
    </source>
</evidence>
<feature type="compositionally biased region" description="Low complexity" evidence="7">
    <location>
        <begin position="26"/>
        <end position="39"/>
    </location>
</feature>
<evidence type="ECO:0000256" key="5">
    <source>
        <dbReference type="ARBA" id="ARBA00023136"/>
    </source>
</evidence>
<sequence>MDACVRRSPSSSSAPRSPGGVNISKSSTASGGAVAAGSVWETRMRNDEVRGGIKVFNGGGEAAEGDNQRNVEASAGDGKDEGEKLPSSNNGSSPAAHKGTTDKRNGLFINGVGKRKTWKSDQSSADGPGAQIPRPRNDQLSVNEKSPGVQAMKGATEKSSILGRKLRSEPGRSLHGLRKVKSDSGKGEAGDAVGGSNSTTTSRAQLRKTKSDSHTSVDEVAESVEASENKGDVESGSDGICKEIEVYGAKTDTSSSDQIGELPGVQSTETNEPDEDEEDGGGGGGDDDEYSEDEEEEENEEEILNEETEVKRSENSQEIPAAEPGLPPHQEPEQTAIEEKKQSLAIEKLNPVSANMNKQRQINEKPKPIIISTNANRQTSPPNETIKHNTTTSNCASRAYKNMTSPNPSKPLSTDAPRTSTVGQNYVKPRSCKSPPHLRVAAYSPFFCTFLGITGIILSPFFFFLPFLDGYQSIPETQNKLHNLVDLVMWRDVSKSAFVFGFGAFTIISSSYTRDLNISFITVISYLGLVYLGATFLYRSIIFRGYVDIQHTGAVLREDEAIWLLRLVLPYMNEFLLKIRTLFSGDPATTMKMAVLLFVMARCGSSITIWKMAKLGFFGAFTVPKVCSSYSTQISAHGKFWVLRFRDAWDSCSHKKAVAIAVFTLIWNMSSVVARIWAAFMLFVAFRYYQQSLVTVEDDCCGKDAGGAAEATWQGRAMGGRRGGGATTVEPTKERKTS</sequence>
<feature type="region of interest" description="Disordered" evidence="7">
    <location>
        <begin position="716"/>
        <end position="738"/>
    </location>
</feature>
<feature type="domain" description="Reticulon" evidence="8">
    <location>
        <begin position="484"/>
        <end position="634"/>
    </location>
</feature>
<feature type="compositionally biased region" description="Gly residues" evidence="7">
    <location>
        <begin position="717"/>
        <end position="726"/>
    </location>
</feature>
<dbReference type="Proteomes" id="UP001345219">
    <property type="component" value="Chromosome 2"/>
</dbReference>
<keyword evidence="3 6" id="KW-0256">Endoplasmic reticulum</keyword>
<feature type="transmembrane region" description="Helical" evidence="6">
    <location>
        <begin position="440"/>
        <end position="468"/>
    </location>
</feature>
<accession>A0AAN7PU70</accession>
<comment type="subcellular location">
    <subcellularLocation>
        <location evidence="1 6">Endoplasmic reticulum membrane</location>
        <topology evidence="1 6">Multi-pass membrane protein</topology>
    </subcellularLocation>
</comment>
<feature type="compositionally biased region" description="Acidic residues" evidence="7">
    <location>
        <begin position="271"/>
        <end position="307"/>
    </location>
</feature>
<feature type="compositionally biased region" description="Basic and acidic residues" evidence="7">
    <location>
        <begin position="42"/>
        <end position="51"/>
    </location>
</feature>
<evidence type="ECO:0000256" key="7">
    <source>
        <dbReference type="SAM" id="MobiDB-lite"/>
    </source>
</evidence>
<name>A0AAN7PU70_9MYRT</name>
<feature type="transmembrane region" description="Helical" evidence="6">
    <location>
        <begin position="488"/>
        <end position="508"/>
    </location>
</feature>
<dbReference type="InterPro" id="IPR044647">
    <property type="entry name" value="RTNLB17/18/21"/>
</dbReference>
<protein>
    <recommendedName>
        <fullName evidence="6">Reticulon-like protein</fullName>
    </recommendedName>
</protein>
<feature type="transmembrane region" description="Helical" evidence="6">
    <location>
        <begin position="520"/>
        <end position="541"/>
    </location>
</feature>
<comment type="caution">
    <text evidence="9">The sequence shown here is derived from an EMBL/GenBank/DDBJ whole genome shotgun (WGS) entry which is preliminary data.</text>
</comment>
<dbReference type="EMBL" id="JAXIOK010000015">
    <property type="protein sequence ID" value="KAK4753889.1"/>
    <property type="molecule type" value="Genomic_DNA"/>
</dbReference>
<feature type="compositionally biased region" description="Basic and acidic residues" evidence="7">
    <location>
        <begin position="180"/>
        <end position="189"/>
    </location>
</feature>
<evidence type="ECO:0000259" key="8">
    <source>
        <dbReference type="PROSITE" id="PS50845"/>
    </source>
</evidence>
<feature type="compositionally biased region" description="Polar residues" evidence="7">
    <location>
        <begin position="371"/>
        <end position="424"/>
    </location>
</feature>